<gene>
    <name evidence="9" type="ORF">SAMN05660226_03209</name>
</gene>
<dbReference type="Pfam" id="PF02687">
    <property type="entry name" value="FtsX"/>
    <property type="match status" value="2"/>
</dbReference>
<feature type="domain" description="ABC3 transporter permease C-terminal" evidence="7">
    <location>
        <begin position="674"/>
        <end position="785"/>
    </location>
</feature>
<keyword evidence="3 6" id="KW-0812">Transmembrane</keyword>
<feature type="domain" description="ABC3 transporter permease C-terminal" evidence="7">
    <location>
        <begin position="289"/>
        <end position="402"/>
    </location>
</feature>
<feature type="domain" description="MacB-like periplasmic core" evidence="8">
    <location>
        <begin position="432"/>
        <end position="635"/>
    </location>
</feature>
<keyword evidence="4 6" id="KW-1133">Transmembrane helix</keyword>
<feature type="transmembrane region" description="Helical" evidence="6">
    <location>
        <begin position="284"/>
        <end position="303"/>
    </location>
</feature>
<evidence type="ECO:0000256" key="1">
    <source>
        <dbReference type="ARBA" id="ARBA00004651"/>
    </source>
</evidence>
<sequence>MIKNYLTLAWRNLKKSKVFSFINIMGLTVGLTASFLIFVYVCFELSYDAFHAKADRTYRLVADIKTPTETINANGPSWAVPPNVIDEFGEVEAFVRFTRADFVVKRDEVQFQEDECAFADSVFLSVFDFPLLEGDAKTALKEPFSMVLSESSAKKYFGSDNAVGQTLHVGQEQLPVTVTGIMKDMPENTRLKADMVVSMTTLTQKLNAGLDEQWGNYGSEAYLLLRAGTQADGLQAKFPDFLEKRNGSEMKQSQMFVTLFLEPIKEVYLYSTRDGSNVGNINNVYIFSIVAVFILLIAAFNFINLTTARSAERAKEVGIRKVVGAAKPQLIKQFLGDSILLCLIAFVFALGFTFALLPLFNYLAGKQVSMILFANPGYIGILFLAAICVGLLAGIYPALVLSGFRPVAVLKGRFASGTRGIFLRKALVVIQFTISIALIFGTVIVYNQMRYMRNRDLGFDKEQTLVIDTKGSPAKEAFKQALAHIPAVKATALSGSVPGGGNPGAYSEIENSHGDLQIANLDLYFVDFDYLDLYGIDVVAGRGFSRDFATDSTQAMVVNEAAVSLFGYHSPNEAIGKRFKQWGREGTIVGVVKDFHFRGLQGKIKPLTMRIEPGSWNLVSVKLTAGNLPATMAAIEKEWKTAVPNLPFTYFFLDEYFNRQYRSEEQFGRLFVNFAVLAIFISCLGLFGLASYSTAQRVKEIGIRKVLGASIADIVQMLSSDFIKLVLVAIGIALPVAWWAMHRWLTDFAYHINIQWWVFAAAGITAIAIAVLTVSWQAIRAAVANPVDSLRDE</sequence>
<feature type="transmembrane region" description="Helical" evidence="6">
    <location>
        <begin position="422"/>
        <end position="446"/>
    </location>
</feature>
<evidence type="ECO:0000259" key="8">
    <source>
        <dbReference type="Pfam" id="PF12704"/>
    </source>
</evidence>
<dbReference type="InterPro" id="IPR050250">
    <property type="entry name" value="Macrolide_Exporter_MacB"/>
</dbReference>
<evidence type="ECO:0000256" key="2">
    <source>
        <dbReference type="ARBA" id="ARBA00022475"/>
    </source>
</evidence>
<dbReference type="PANTHER" id="PTHR30572:SF18">
    <property type="entry name" value="ABC-TYPE MACROLIDE FAMILY EXPORT SYSTEM PERMEASE COMPONENT 2"/>
    <property type="match status" value="1"/>
</dbReference>
<dbReference type="InterPro" id="IPR025857">
    <property type="entry name" value="MacB_PCD"/>
</dbReference>
<feature type="transmembrane region" description="Helical" evidence="6">
    <location>
        <begin position="21"/>
        <end position="41"/>
    </location>
</feature>
<dbReference type="RefSeq" id="WP_079717867.1">
    <property type="nucleotide sequence ID" value="NZ_FUYS01000009.1"/>
</dbReference>
<dbReference type="PANTHER" id="PTHR30572">
    <property type="entry name" value="MEMBRANE COMPONENT OF TRANSPORTER-RELATED"/>
    <property type="match status" value="1"/>
</dbReference>
<dbReference type="AlphaFoldDB" id="A0A1T5EAQ7"/>
<name>A0A1T5EAQ7_9SPHI</name>
<accession>A0A1T5EAQ7</accession>
<feature type="transmembrane region" description="Helical" evidence="6">
    <location>
        <begin position="670"/>
        <end position="695"/>
    </location>
</feature>
<dbReference type="GO" id="GO:0022857">
    <property type="term" value="F:transmembrane transporter activity"/>
    <property type="evidence" value="ECO:0007669"/>
    <property type="project" value="TreeGrafter"/>
</dbReference>
<evidence type="ECO:0000256" key="5">
    <source>
        <dbReference type="ARBA" id="ARBA00023136"/>
    </source>
</evidence>
<keyword evidence="2" id="KW-1003">Cell membrane</keyword>
<protein>
    <submittedName>
        <fullName evidence="9">Putative ABC transport system permease protein</fullName>
    </submittedName>
</protein>
<evidence type="ECO:0000256" key="6">
    <source>
        <dbReference type="SAM" id="Phobius"/>
    </source>
</evidence>
<feature type="transmembrane region" description="Helical" evidence="6">
    <location>
        <begin position="334"/>
        <end position="357"/>
    </location>
</feature>
<evidence type="ECO:0000313" key="10">
    <source>
        <dbReference type="Proteomes" id="UP000190541"/>
    </source>
</evidence>
<comment type="subcellular location">
    <subcellularLocation>
        <location evidence="1">Cell membrane</location>
        <topology evidence="1">Multi-pass membrane protein</topology>
    </subcellularLocation>
</comment>
<dbReference type="GO" id="GO:0005886">
    <property type="term" value="C:plasma membrane"/>
    <property type="evidence" value="ECO:0007669"/>
    <property type="project" value="UniProtKB-SubCell"/>
</dbReference>
<evidence type="ECO:0000259" key="7">
    <source>
        <dbReference type="Pfam" id="PF02687"/>
    </source>
</evidence>
<organism evidence="9 10">
    <name type="scientific">Parapedobacter luteus</name>
    <dbReference type="NCBI Taxonomy" id="623280"/>
    <lineage>
        <taxon>Bacteria</taxon>
        <taxon>Pseudomonadati</taxon>
        <taxon>Bacteroidota</taxon>
        <taxon>Sphingobacteriia</taxon>
        <taxon>Sphingobacteriales</taxon>
        <taxon>Sphingobacteriaceae</taxon>
        <taxon>Parapedobacter</taxon>
    </lineage>
</organism>
<feature type="transmembrane region" description="Helical" evidence="6">
    <location>
        <begin position="377"/>
        <end position="401"/>
    </location>
</feature>
<dbReference type="Pfam" id="PF12704">
    <property type="entry name" value="MacB_PCD"/>
    <property type="match status" value="2"/>
</dbReference>
<dbReference type="STRING" id="623280.SAMN05660226_03209"/>
<proteinExistence type="predicted"/>
<dbReference type="Proteomes" id="UP000190541">
    <property type="component" value="Unassembled WGS sequence"/>
</dbReference>
<keyword evidence="5 6" id="KW-0472">Membrane</keyword>
<dbReference type="OrthoDB" id="1451596at2"/>
<evidence type="ECO:0000313" key="9">
    <source>
        <dbReference type="EMBL" id="SKB80961.1"/>
    </source>
</evidence>
<feature type="transmembrane region" description="Helical" evidence="6">
    <location>
        <begin position="722"/>
        <end position="742"/>
    </location>
</feature>
<dbReference type="EMBL" id="FUYS01000009">
    <property type="protein sequence ID" value="SKB80961.1"/>
    <property type="molecule type" value="Genomic_DNA"/>
</dbReference>
<dbReference type="InterPro" id="IPR003838">
    <property type="entry name" value="ABC3_permease_C"/>
</dbReference>
<reference evidence="9 10" key="1">
    <citation type="submission" date="2017-02" db="EMBL/GenBank/DDBJ databases">
        <authorList>
            <person name="Peterson S.W."/>
        </authorList>
    </citation>
    <scope>NUCLEOTIDE SEQUENCE [LARGE SCALE GENOMIC DNA]</scope>
    <source>
        <strain evidence="9 10">DSM 22899</strain>
    </source>
</reference>
<feature type="domain" description="MacB-like periplasmic core" evidence="8">
    <location>
        <begin position="20"/>
        <end position="237"/>
    </location>
</feature>
<evidence type="ECO:0000256" key="4">
    <source>
        <dbReference type="ARBA" id="ARBA00022989"/>
    </source>
</evidence>
<evidence type="ECO:0000256" key="3">
    <source>
        <dbReference type="ARBA" id="ARBA00022692"/>
    </source>
</evidence>
<keyword evidence="10" id="KW-1185">Reference proteome</keyword>
<feature type="transmembrane region" description="Helical" evidence="6">
    <location>
        <begin position="754"/>
        <end position="776"/>
    </location>
</feature>